<accession>A0ABS9X4W7</accession>
<evidence type="ECO:0000313" key="1">
    <source>
        <dbReference type="EMBL" id="MCI2285256.1"/>
    </source>
</evidence>
<gene>
    <name evidence="1" type="ORF">L3081_20075</name>
</gene>
<name>A0ABS9X4W7_9GAMM</name>
<organism evidence="1 2">
    <name type="scientific">Colwellia maritima</name>
    <dbReference type="NCBI Taxonomy" id="2912588"/>
    <lineage>
        <taxon>Bacteria</taxon>
        <taxon>Pseudomonadati</taxon>
        <taxon>Pseudomonadota</taxon>
        <taxon>Gammaproteobacteria</taxon>
        <taxon>Alteromonadales</taxon>
        <taxon>Colwelliaceae</taxon>
        <taxon>Colwellia</taxon>
    </lineage>
</organism>
<protein>
    <submittedName>
        <fullName evidence="1">Uncharacterized protein</fullName>
    </submittedName>
</protein>
<comment type="caution">
    <text evidence="1">The sequence shown here is derived from an EMBL/GenBank/DDBJ whole genome shotgun (WGS) entry which is preliminary data.</text>
</comment>
<sequence>MSERKYEFLSVKQVKLEEVESLLEEISNKFTNVNVLGTSDLHNLYFEKLSRCELLDFKSDINIKDLMIEGVLNFRSNFWETLEDVLLRLDERIREYGGCIINIDYKGKVQEDNKRAYDSIGLRIEQNQCSFSFYANGSKISSDKEYGKRVIKELIELIGLDIIVEESEGFFRLTSDTKNLKILAGGLFGKNPSAFYCEIDESSPKIQVKLLKKALEFLYNEKVLSCSWKCYPIIFDNSSFGNHQSNFIDVIREQNLPADYYNGNISVSIEKLLNFDELQKLCISNSSIFTRLVTFDIDNSDLGEILVETTKSGHRLHLEFKNEESKVKVLNNLRVDFKELNN</sequence>
<reference evidence="1" key="1">
    <citation type="submission" date="2022-01" db="EMBL/GenBank/DDBJ databases">
        <title>Colwellia maritima, isolated from seawater.</title>
        <authorList>
            <person name="Kristyanto S."/>
            <person name="Jung J."/>
            <person name="Jeon C.O."/>
        </authorList>
    </citation>
    <scope>NUCLEOTIDE SEQUENCE</scope>
    <source>
        <strain evidence="1">MSW7</strain>
    </source>
</reference>
<evidence type="ECO:0000313" key="2">
    <source>
        <dbReference type="Proteomes" id="UP001139646"/>
    </source>
</evidence>
<dbReference type="Proteomes" id="UP001139646">
    <property type="component" value="Unassembled WGS sequence"/>
</dbReference>
<dbReference type="RefSeq" id="WP_242288052.1">
    <property type="nucleotide sequence ID" value="NZ_JAKKSL010000004.1"/>
</dbReference>
<dbReference type="EMBL" id="JAKKSL010000004">
    <property type="protein sequence ID" value="MCI2285256.1"/>
    <property type="molecule type" value="Genomic_DNA"/>
</dbReference>
<proteinExistence type="predicted"/>
<keyword evidence="2" id="KW-1185">Reference proteome</keyword>